<evidence type="ECO:0000256" key="5">
    <source>
        <dbReference type="ARBA" id="ARBA00022705"/>
    </source>
</evidence>
<dbReference type="RefSeq" id="WP_053939298.1">
    <property type="nucleotide sequence ID" value="NZ_LAQT01000032.1"/>
</dbReference>
<protein>
    <recommendedName>
        <fullName evidence="2">DNA polymerase III subunit delta</fullName>
        <ecNumber evidence="1">2.7.7.7</ecNumber>
    </recommendedName>
</protein>
<keyword evidence="4 11" id="KW-0548">Nucleotidyltransferase</keyword>
<evidence type="ECO:0000259" key="10">
    <source>
        <dbReference type="Pfam" id="PF14840"/>
    </source>
</evidence>
<evidence type="ECO:0000256" key="1">
    <source>
        <dbReference type="ARBA" id="ARBA00012417"/>
    </source>
</evidence>
<dbReference type="GO" id="GO:0009360">
    <property type="term" value="C:DNA polymerase III complex"/>
    <property type="evidence" value="ECO:0007669"/>
    <property type="project" value="InterPro"/>
</dbReference>
<gene>
    <name evidence="11" type="primary">holA</name>
    <name evidence="11" type="ORF">WG78_18540</name>
</gene>
<dbReference type="EC" id="2.7.7.7" evidence="1"/>
<dbReference type="EMBL" id="LAQT01000032">
    <property type="protein sequence ID" value="KPC50093.1"/>
    <property type="molecule type" value="Genomic_DNA"/>
</dbReference>
<comment type="similarity">
    <text evidence="7">Belongs to the DNA polymerase HolA subunit family.</text>
</comment>
<evidence type="ECO:0000313" key="12">
    <source>
        <dbReference type="Proteomes" id="UP000037939"/>
    </source>
</evidence>
<dbReference type="PANTHER" id="PTHR34388:SF1">
    <property type="entry name" value="DNA POLYMERASE III SUBUNIT DELTA"/>
    <property type="match status" value="1"/>
</dbReference>
<keyword evidence="5" id="KW-0235">DNA replication</keyword>
<reference evidence="11 12" key="1">
    <citation type="submission" date="2015-07" db="EMBL/GenBank/DDBJ databases">
        <title>Draft genome sequence of the Amantichitinum ursilacus IGB-41, a new chitin-degrading bacterium.</title>
        <authorList>
            <person name="Kirstahler P."/>
            <person name="Guenther M."/>
            <person name="Grumaz C."/>
            <person name="Rupp S."/>
            <person name="Zibek S."/>
            <person name="Sohn K."/>
        </authorList>
    </citation>
    <scope>NUCLEOTIDE SEQUENCE [LARGE SCALE GENOMIC DNA]</scope>
    <source>
        <strain evidence="11 12">IGB-41</strain>
    </source>
</reference>
<keyword evidence="12" id="KW-1185">Reference proteome</keyword>
<evidence type="ECO:0000256" key="7">
    <source>
        <dbReference type="ARBA" id="ARBA00034754"/>
    </source>
</evidence>
<dbReference type="OrthoDB" id="9770982at2"/>
<dbReference type="Proteomes" id="UP000037939">
    <property type="component" value="Unassembled WGS sequence"/>
</dbReference>
<dbReference type="InterPro" id="IPR008921">
    <property type="entry name" value="DNA_pol3_clamp-load_cplx_C"/>
</dbReference>
<dbReference type="NCBIfam" id="TIGR01128">
    <property type="entry name" value="holA"/>
    <property type="match status" value="1"/>
</dbReference>
<dbReference type="PANTHER" id="PTHR34388">
    <property type="entry name" value="DNA POLYMERASE III SUBUNIT DELTA"/>
    <property type="match status" value="1"/>
</dbReference>
<dbReference type="SUPFAM" id="SSF52540">
    <property type="entry name" value="P-loop containing nucleoside triphosphate hydrolases"/>
    <property type="match status" value="1"/>
</dbReference>
<accession>A0A0N1JRW9</accession>
<dbReference type="GO" id="GO:0003887">
    <property type="term" value="F:DNA-directed DNA polymerase activity"/>
    <property type="evidence" value="ECO:0007669"/>
    <property type="project" value="UniProtKB-KW"/>
</dbReference>
<dbReference type="Pfam" id="PF14840">
    <property type="entry name" value="DNA_pol3_delt_C"/>
    <property type="match status" value="1"/>
</dbReference>
<comment type="catalytic activity">
    <reaction evidence="8">
        <text>DNA(n) + a 2'-deoxyribonucleoside 5'-triphosphate = DNA(n+1) + diphosphate</text>
        <dbReference type="Rhea" id="RHEA:22508"/>
        <dbReference type="Rhea" id="RHEA-COMP:17339"/>
        <dbReference type="Rhea" id="RHEA-COMP:17340"/>
        <dbReference type="ChEBI" id="CHEBI:33019"/>
        <dbReference type="ChEBI" id="CHEBI:61560"/>
        <dbReference type="ChEBI" id="CHEBI:173112"/>
        <dbReference type="EC" id="2.7.7.7"/>
    </reaction>
</comment>
<evidence type="ECO:0000256" key="8">
    <source>
        <dbReference type="ARBA" id="ARBA00049244"/>
    </source>
</evidence>
<dbReference type="InterPro" id="IPR027417">
    <property type="entry name" value="P-loop_NTPase"/>
</dbReference>
<comment type="caution">
    <text evidence="11">The sequence shown here is derived from an EMBL/GenBank/DDBJ whole genome shotgun (WGS) entry which is preliminary data.</text>
</comment>
<name>A0A0N1JRW9_9NEIS</name>
<evidence type="ECO:0000313" key="11">
    <source>
        <dbReference type="EMBL" id="KPC50093.1"/>
    </source>
</evidence>
<dbReference type="Pfam" id="PF06144">
    <property type="entry name" value="DNA_pol3_delta"/>
    <property type="match status" value="1"/>
</dbReference>
<feature type="domain" description="DNA polymerase III delta N-terminal" evidence="9">
    <location>
        <begin position="18"/>
        <end position="136"/>
    </location>
</feature>
<dbReference type="AlphaFoldDB" id="A0A0N1JRW9"/>
<dbReference type="InterPro" id="IPR032780">
    <property type="entry name" value="DNA_pol3_delt_C"/>
</dbReference>
<dbReference type="InterPro" id="IPR005790">
    <property type="entry name" value="DNA_polIII_delta"/>
</dbReference>
<dbReference type="GO" id="GO:0003677">
    <property type="term" value="F:DNA binding"/>
    <property type="evidence" value="ECO:0007669"/>
    <property type="project" value="InterPro"/>
</dbReference>
<evidence type="ECO:0000256" key="3">
    <source>
        <dbReference type="ARBA" id="ARBA00022679"/>
    </source>
</evidence>
<dbReference type="GO" id="GO:0006261">
    <property type="term" value="P:DNA-templated DNA replication"/>
    <property type="evidence" value="ECO:0007669"/>
    <property type="project" value="TreeGrafter"/>
</dbReference>
<evidence type="ECO:0000256" key="4">
    <source>
        <dbReference type="ARBA" id="ARBA00022695"/>
    </source>
</evidence>
<organism evidence="11 12">
    <name type="scientific">Amantichitinum ursilacus</name>
    <dbReference type="NCBI Taxonomy" id="857265"/>
    <lineage>
        <taxon>Bacteria</taxon>
        <taxon>Pseudomonadati</taxon>
        <taxon>Pseudomonadota</taxon>
        <taxon>Betaproteobacteria</taxon>
        <taxon>Neisseriales</taxon>
        <taxon>Chitinibacteraceae</taxon>
        <taxon>Amantichitinum</taxon>
    </lineage>
</organism>
<dbReference type="SUPFAM" id="SSF48019">
    <property type="entry name" value="post-AAA+ oligomerization domain-like"/>
    <property type="match status" value="1"/>
</dbReference>
<sequence>MRSDELARHLKGGLSPLYVLHGDEAFLTLEAAQALRDAARQHGYAEREVMTVEAGFSWSQLGMVGNSFSLFSEKKLLELRIPTGKPGVEGAKALEAFANRLPPDTVTVVQLPKLDRTAQNGKWFQALSQHGQVVEARPVERGALPAWMNARLTLQQQSLDADAMRFLVDRVEGNLFAAHQEIQKLGLLHPPGTLNLEQVRAAVANVARFDVFQLGEALLAGDATRFVRMLHGLRAEGEAPHLVLWAVAEEVRSLWRLAHGKAHGHNMAQLMKENRVWGAKQALVERALDRVDGTLLRDALAHAARIDQMNKGVGQGDAWDELLAMCLPLLKTPKPNRPDLPRRAA</sequence>
<dbReference type="Gene3D" id="1.10.8.60">
    <property type="match status" value="1"/>
</dbReference>
<dbReference type="InterPro" id="IPR010372">
    <property type="entry name" value="DNA_pol3_delta_N"/>
</dbReference>
<dbReference type="STRING" id="857265.WG78_18540"/>
<evidence type="ECO:0000256" key="2">
    <source>
        <dbReference type="ARBA" id="ARBA00017703"/>
    </source>
</evidence>
<evidence type="ECO:0000256" key="6">
    <source>
        <dbReference type="ARBA" id="ARBA00022932"/>
    </source>
</evidence>
<dbReference type="Gene3D" id="3.40.50.300">
    <property type="entry name" value="P-loop containing nucleotide triphosphate hydrolases"/>
    <property type="match status" value="1"/>
</dbReference>
<dbReference type="Gene3D" id="1.20.272.10">
    <property type="match status" value="1"/>
</dbReference>
<feature type="domain" description="DNA polymerase III subunit delta C-terminal" evidence="10">
    <location>
        <begin position="214"/>
        <end position="331"/>
    </location>
</feature>
<keyword evidence="3 11" id="KW-0808">Transferase</keyword>
<proteinExistence type="inferred from homology"/>
<keyword evidence="6" id="KW-0239">DNA-directed DNA polymerase</keyword>
<dbReference type="PATRIC" id="fig|857265.3.peg.3794"/>
<evidence type="ECO:0000259" key="9">
    <source>
        <dbReference type="Pfam" id="PF06144"/>
    </source>
</evidence>
<dbReference type="CDD" id="cd18138">
    <property type="entry name" value="HLD_clamp_pol_III_delta"/>
    <property type="match status" value="1"/>
</dbReference>